<reference evidence="2 3" key="1">
    <citation type="journal article" date="2020" name="Mol. Plant">
        <title>The Chromosome-Based Rubber Tree Genome Provides New Insights into Spurge Genome Evolution and Rubber Biosynthesis.</title>
        <authorList>
            <person name="Liu J."/>
            <person name="Shi C."/>
            <person name="Shi C.C."/>
            <person name="Li W."/>
            <person name="Zhang Q.J."/>
            <person name="Zhang Y."/>
            <person name="Li K."/>
            <person name="Lu H.F."/>
            <person name="Shi C."/>
            <person name="Zhu S.T."/>
            <person name="Xiao Z.Y."/>
            <person name="Nan H."/>
            <person name="Yue Y."/>
            <person name="Zhu X.G."/>
            <person name="Wu Y."/>
            <person name="Hong X.N."/>
            <person name="Fan G.Y."/>
            <person name="Tong Y."/>
            <person name="Zhang D."/>
            <person name="Mao C.L."/>
            <person name="Liu Y.L."/>
            <person name="Hao S.J."/>
            <person name="Liu W.Q."/>
            <person name="Lv M.Q."/>
            <person name="Zhang H.B."/>
            <person name="Liu Y."/>
            <person name="Hu-Tang G.R."/>
            <person name="Wang J.P."/>
            <person name="Wang J.H."/>
            <person name="Sun Y.H."/>
            <person name="Ni S.B."/>
            <person name="Chen W.B."/>
            <person name="Zhang X.C."/>
            <person name="Jiao Y.N."/>
            <person name="Eichler E.E."/>
            <person name="Li G.H."/>
            <person name="Liu X."/>
            <person name="Gao L.Z."/>
        </authorList>
    </citation>
    <scope>NUCLEOTIDE SEQUENCE [LARGE SCALE GENOMIC DNA]</scope>
    <source>
        <strain evidence="3">cv. GT1</strain>
        <tissue evidence="2">Leaf</tissue>
    </source>
</reference>
<keyword evidence="3" id="KW-1185">Reference proteome</keyword>
<evidence type="ECO:0000313" key="3">
    <source>
        <dbReference type="Proteomes" id="UP000467840"/>
    </source>
</evidence>
<dbReference type="AlphaFoldDB" id="A0A6A6LCD7"/>
<gene>
    <name evidence="2" type="ORF">GH714_024727</name>
</gene>
<feature type="region of interest" description="Disordered" evidence="1">
    <location>
        <begin position="89"/>
        <end position="113"/>
    </location>
</feature>
<comment type="caution">
    <text evidence="2">The sequence shown here is derived from an EMBL/GenBank/DDBJ whole genome shotgun (WGS) entry which is preliminary data.</text>
</comment>
<accession>A0A6A6LCD7</accession>
<dbReference type="Proteomes" id="UP000467840">
    <property type="component" value="Chromosome 1"/>
</dbReference>
<proteinExistence type="predicted"/>
<protein>
    <submittedName>
        <fullName evidence="2">Uncharacterized protein</fullName>
    </submittedName>
</protein>
<name>A0A6A6LCD7_HEVBR</name>
<dbReference type="EMBL" id="JAAGAX010000011">
    <property type="protein sequence ID" value="KAF2298674.1"/>
    <property type="molecule type" value="Genomic_DNA"/>
</dbReference>
<sequence length="113" mass="12771">MAISSPSACLLNTSVDTLKEQGTPFGEMRQRFLVLKINQENYTMKIVLWDLRQDACPADTENLEDVVLKHPFYGYTSTLTNLTLIYECPRDQPRNNAPSPGTTPGHESNQRNL</sequence>
<evidence type="ECO:0000256" key="1">
    <source>
        <dbReference type="SAM" id="MobiDB-lite"/>
    </source>
</evidence>
<organism evidence="2 3">
    <name type="scientific">Hevea brasiliensis</name>
    <name type="common">Para rubber tree</name>
    <name type="synonym">Siphonia brasiliensis</name>
    <dbReference type="NCBI Taxonomy" id="3981"/>
    <lineage>
        <taxon>Eukaryota</taxon>
        <taxon>Viridiplantae</taxon>
        <taxon>Streptophyta</taxon>
        <taxon>Embryophyta</taxon>
        <taxon>Tracheophyta</taxon>
        <taxon>Spermatophyta</taxon>
        <taxon>Magnoliopsida</taxon>
        <taxon>eudicotyledons</taxon>
        <taxon>Gunneridae</taxon>
        <taxon>Pentapetalae</taxon>
        <taxon>rosids</taxon>
        <taxon>fabids</taxon>
        <taxon>Malpighiales</taxon>
        <taxon>Euphorbiaceae</taxon>
        <taxon>Crotonoideae</taxon>
        <taxon>Micrandreae</taxon>
        <taxon>Hevea</taxon>
    </lineage>
</organism>
<evidence type="ECO:0000313" key="2">
    <source>
        <dbReference type="EMBL" id="KAF2298674.1"/>
    </source>
</evidence>
<feature type="compositionally biased region" description="Polar residues" evidence="1">
    <location>
        <begin position="94"/>
        <end position="113"/>
    </location>
</feature>